<dbReference type="CDD" id="cd06223">
    <property type="entry name" value="PRTases_typeI"/>
    <property type="match status" value="1"/>
</dbReference>
<evidence type="ECO:0000313" key="1">
    <source>
        <dbReference type="EMBL" id="WWY22832.1"/>
    </source>
</evidence>
<dbReference type="Proteomes" id="UP001375228">
    <property type="component" value="Chromosome"/>
</dbReference>
<proteinExistence type="predicted"/>
<dbReference type="RefSeq" id="WP_338725051.1">
    <property type="nucleotide sequence ID" value="NZ_CP146690.1"/>
</dbReference>
<evidence type="ECO:0000313" key="2">
    <source>
        <dbReference type="Proteomes" id="UP001375228"/>
    </source>
</evidence>
<sequence length="306" mass="34080">MSEQKTMCIYHGNCADGFGAAWVVRKALGDQVDFVAGVYGHEPPDVTDKDVIIVDFSYKYDVLARISWKARSIIVLDHHKSAAEDLAKFPPFHAGVRLDGRHADGSTALGWESAHTFMYSQNSPAIACCFDMNRSGAMLAWDHFFPGKEPPMLLRHIEDRDLWLFQLDGTREIQANLFSYPYDFEVWDKLMAADMETLRSDGAAIERKHHKDIAELVAVMKRRLVIGGHDVPAASLPYTLTSDAGHLMAQGEPFAACYWDTPDGRVFSLRSTDEGLDVSEIAKQYGGGGHRNASGFRVPFGHDLTK</sequence>
<gene>
    <name evidence="1" type="ORF">V9385_09610</name>
</gene>
<dbReference type="InterPro" id="IPR000836">
    <property type="entry name" value="PRTase_dom"/>
</dbReference>
<reference evidence="1 2" key="1">
    <citation type="submission" date="2024-03" db="EMBL/GenBank/DDBJ databases">
        <title>Pseudomonas juntendi.</title>
        <authorList>
            <person name="Liu Y."/>
        </authorList>
    </citation>
    <scope>NUCLEOTIDE SEQUENCE [LARGE SCALE GENOMIC DNA]</scope>
    <source>
        <strain evidence="1 2">L4046hy</strain>
    </source>
</reference>
<dbReference type="Gene3D" id="3.10.310.30">
    <property type="match status" value="1"/>
</dbReference>
<dbReference type="EMBL" id="CP146691">
    <property type="protein sequence ID" value="WWY22832.1"/>
    <property type="molecule type" value="Genomic_DNA"/>
</dbReference>
<dbReference type="PANTHER" id="PTHR46922">
    <property type="entry name" value="DHHA1 DOMAIN PROTEIN"/>
    <property type="match status" value="1"/>
</dbReference>
<dbReference type="InterPro" id="IPR038763">
    <property type="entry name" value="DHH_sf"/>
</dbReference>
<accession>A0ABZ2JLW3</accession>
<dbReference type="PANTHER" id="PTHR46922:SF4">
    <property type="entry name" value="DHHA1 DOMAIN PROTEIN"/>
    <property type="match status" value="1"/>
</dbReference>
<keyword evidence="2" id="KW-1185">Reference proteome</keyword>
<dbReference type="SUPFAM" id="SSF64182">
    <property type="entry name" value="DHH phosphoesterases"/>
    <property type="match status" value="1"/>
</dbReference>
<protein>
    <submittedName>
        <fullName evidence="1">Phosphohydrolase</fullName>
    </submittedName>
</protein>
<organism evidence="1 2">
    <name type="scientific">Pseudomonas juntendi</name>
    <dbReference type="NCBI Taxonomy" id="2666183"/>
    <lineage>
        <taxon>Bacteria</taxon>
        <taxon>Pseudomonadati</taxon>
        <taxon>Pseudomonadota</taxon>
        <taxon>Gammaproteobacteria</taxon>
        <taxon>Pseudomonadales</taxon>
        <taxon>Pseudomonadaceae</taxon>
        <taxon>Pseudomonas</taxon>
    </lineage>
</organism>
<name>A0ABZ2JLW3_9PSED</name>